<proteinExistence type="predicted"/>
<evidence type="ECO:0000313" key="1">
    <source>
        <dbReference type="EMBL" id="HIK00327.1"/>
    </source>
</evidence>
<comment type="caution">
    <text evidence="1">The sequence shown here is derived from an EMBL/GenBank/DDBJ whole genome shotgun (WGS) entry which is preliminary data.</text>
</comment>
<dbReference type="EMBL" id="DVAB01000021">
    <property type="protein sequence ID" value="HIK00327.1"/>
    <property type="molecule type" value="Genomic_DNA"/>
</dbReference>
<keyword evidence="2" id="KW-1185">Reference proteome</keyword>
<name>A0A832V3I0_9ARCH</name>
<organism evidence="1 2">
    <name type="scientific">Candidatus Naiadarchaeum limnaeum</name>
    <dbReference type="NCBI Taxonomy" id="2756139"/>
    <lineage>
        <taxon>Archaea</taxon>
        <taxon>Candidatus Undinarchaeota</taxon>
        <taxon>Candidatus Undinarchaeia</taxon>
        <taxon>Candidatus Naiadarchaeales</taxon>
        <taxon>Candidatus Naiadarchaeaceae</taxon>
        <taxon>Candidatus Naiadarchaeum</taxon>
    </lineage>
</organism>
<protein>
    <recommendedName>
        <fullName evidence="3">Lipoprotein</fullName>
    </recommendedName>
</protein>
<dbReference type="PROSITE" id="PS51257">
    <property type="entry name" value="PROKAR_LIPOPROTEIN"/>
    <property type="match status" value="1"/>
</dbReference>
<accession>A0A832V3I0</accession>
<reference evidence="1 2" key="1">
    <citation type="journal article" name="Nat. Commun.">
        <title>Undinarchaeota illuminate DPANN phylogeny and the impact of gene transfer on archaeal evolution.</title>
        <authorList>
            <person name="Dombrowski N."/>
            <person name="Williams T.A."/>
            <person name="Sun J."/>
            <person name="Woodcroft B.J."/>
            <person name="Lee J.H."/>
            <person name="Minh B.Q."/>
            <person name="Rinke C."/>
            <person name="Spang A."/>
        </authorList>
    </citation>
    <scope>NUCLEOTIDE SEQUENCE [LARGE SCALE GENOMIC DNA]</scope>
    <source>
        <strain evidence="1">MAG_bin1129</strain>
    </source>
</reference>
<sequence>MEKSRILIGIGILIAVVLVSGCTQKYNGSEKVQVQEKAQISSGILELQKTYDYFYKNEGPNMQIFEFTAIKEGIEVLNFVSEKGNKTFFLVEIVSTDGISKNITYYVDSHQRITNITMGLDDTLSIGLVAMPAREGESGVGRWNIQESTPIEKDIVVKSNLVADLCTAEKLQYRLEKECRDAFKVAGDPIVCDQMEKYEDDCYKYYAEKFSDIKLCDKINYLADKDACYENIAVKEKDKSLCAEIDNSNNYPYDTGADCYYKIAVLQNDGIICDLIKEKSAPYDRYNFNIKHKKAQCYYEVALNTNNPALCNKLDEVASIDVGNYYESKSFCYFKIALKTKDNSLCENVKTLTVTEITPDPNAPPCRSGPTAGTCGTPVIKFNWTMSNEMCRSELKNIHLDLTCPLEAPNCSYDTYNMLINPNLKYR</sequence>
<gene>
    <name evidence="1" type="ORF">H1016_02175</name>
</gene>
<evidence type="ECO:0000313" key="2">
    <source>
        <dbReference type="Proteomes" id="UP000646946"/>
    </source>
</evidence>
<dbReference type="AlphaFoldDB" id="A0A832V3I0"/>
<dbReference type="Proteomes" id="UP000646946">
    <property type="component" value="Unassembled WGS sequence"/>
</dbReference>
<evidence type="ECO:0008006" key="3">
    <source>
        <dbReference type="Google" id="ProtNLM"/>
    </source>
</evidence>